<feature type="binding site" evidence="9">
    <location>
        <begin position="134"/>
        <end position="136"/>
    </location>
    <ligand>
        <name>S-adenosyl-L-methionine</name>
        <dbReference type="ChEBI" id="CHEBI:59789"/>
    </ligand>
</feature>
<comment type="cofactor">
    <cofactor evidence="9">
        <name>Mg(2+)</name>
        <dbReference type="ChEBI" id="CHEBI:18420"/>
    </cofactor>
</comment>
<dbReference type="Pfam" id="PF04055">
    <property type="entry name" value="Radical_SAM"/>
    <property type="match status" value="1"/>
</dbReference>
<dbReference type="InterPro" id="IPR013785">
    <property type="entry name" value="Aldolase_TIM"/>
</dbReference>
<accession>A0ABT6Q295</accession>
<sequence>MSYAVKEIFLTLQGEGGQIGRTAVFCRFAGCNLWSGQEADRTKAICQFCDTDFVGVDGIGGGRFTEADQLADAIEQCWGDIDPSCRFVVFTGGEPLLQLDGELIDLLKKKGFFIAVETNGTLVAPQGIDWICVSPKAGSTLLQRSGKELKLVYPQDGLDPQDFVGLDFAVFRLQPKDDKNKHEHLQKAIEYCQKNPKWHLSLQTHKLIGIP</sequence>
<dbReference type="InterPro" id="IPR058240">
    <property type="entry name" value="rSAM_sf"/>
</dbReference>
<feature type="binding site" evidence="9">
    <location>
        <begin position="174"/>
        <end position="177"/>
    </location>
    <ligand>
        <name>S-adenosyl-L-methionine</name>
        <dbReference type="ChEBI" id="CHEBI:59789"/>
    </ligand>
</feature>
<dbReference type="PANTHER" id="PTHR42836">
    <property type="entry name" value="7-CARBOXY-7-DEAZAGUANINE SYNTHASE"/>
    <property type="match status" value="1"/>
</dbReference>
<organism evidence="11 12">
    <name type="scientific">Commensalibacter oyaizuii</name>
    <dbReference type="NCBI Taxonomy" id="3043873"/>
    <lineage>
        <taxon>Bacteria</taxon>
        <taxon>Pseudomonadati</taxon>
        <taxon>Pseudomonadota</taxon>
        <taxon>Alphaproteobacteria</taxon>
        <taxon>Acetobacterales</taxon>
        <taxon>Acetobacteraceae</taxon>
    </lineage>
</organism>
<protein>
    <recommendedName>
        <fullName evidence="9">7-carboxy-7-deazaguanine synthase</fullName>
        <shortName evidence="9">CDG synthase</shortName>
        <ecNumber evidence="9">4.3.99.3</ecNumber>
    </recommendedName>
    <alternativeName>
        <fullName evidence="9">Queuosine biosynthesis protein QueE</fullName>
    </alternativeName>
</protein>
<feature type="binding site" evidence="9">
    <location>
        <position position="93"/>
    </location>
    <ligand>
        <name>S-adenosyl-L-methionine</name>
        <dbReference type="ChEBI" id="CHEBI:59789"/>
    </ligand>
</feature>
<dbReference type="Proteomes" id="UP001431634">
    <property type="component" value="Unassembled WGS sequence"/>
</dbReference>
<feature type="binding site" evidence="9">
    <location>
        <begin position="48"/>
        <end position="50"/>
    </location>
    <ligand>
        <name>S-adenosyl-L-methionine</name>
        <dbReference type="ChEBI" id="CHEBI:59789"/>
    </ligand>
</feature>
<evidence type="ECO:0000256" key="9">
    <source>
        <dbReference type="HAMAP-Rule" id="MF_00917"/>
    </source>
</evidence>
<evidence type="ECO:0000259" key="10">
    <source>
        <dbReference type="PROSITE" id="PS51918"/>
    </source>
</evidence>
<comment type="cofactor">
    <cofactor evidence="9">
        <name>S-adenosyl-L-methionine</name>
        <dbReference type="ChEBI" id="CHEBI:59789"/>
    </cofactor>
    <text evidence="9">Binds 1 S-adenosyl-L-methionine per subunit.</text>
</comment>
<feature type="binding site" evidence="9">
    <location>
        <position position="27"/>
    </location>
    <ligand>
        <name>substrate</name>
    </ligand>
</feature>
<keyword evidence="3 9" id="KW-0479">Metal-binding</keyword>
<dbReference type="RefSeq" id="WP_281448345.1">
    <property type="nucleotide sequence ID" value="NZ_JASBAO010000001.1"/>
</dbReference>
<feature type="binding site" evidence="9">
    <location>
        <position position="31"/>
    </location>
    <ligand>
        <name>[4Fe-4S] cluster</name>
        <dbReference type="ChEBI" id="CHEBI:49883"/>
        <note>4Fe-4S-S-AdoMet</note>
    </ligand>
</feature>
<dbReference type="NCBIfam" id="TIGR04508">
    <property type="entry name" value="queE_Cx14CxxC"/>
    <property type="match status" value="1"/>
</dbReference>
<evidence type="ECO:0000313" key="11">
    <source>
        <dbReference type="EMBL" id="MDI2091249.1"/>
    </source>
</evidence>
<feature type="binding site" evidence="9">
    <location>
        <position position="49"/>
    </location>
    <ligand>
        <name>[4Fe-4S] cluster</name>
        <dbReference type="ChEBI" id="CHEBI:49883"/>
        <note>4Fe-4S-S-AdoMet</note>
    </ligand>
</feature>
<feature type="domain" description="Radical SAM core" evidence="10">
    <location>
        <begin position="18"/>
        <end position="211"/>
    </location>
</feature>
<feature type="binding site" evidence="9">
    <location>
        <position position="211"/>
    </location>
    <ligand>
        <name>substrate</name>
    </ligand>
</feature>
<evidence type="ECO:0000256" key="5">
    <source>
        <dbReference type="ARBA" id="ARBA00022842"/>
    </source>
</evidence>
<evidence type="ECO:0000313" key="12">
    <source>
        <dbReference type="Proteomes" id="UP001431634"/>
    </source>
</evidence>
<keyword evidence="1 9" id="KW-0004">4Fe-4S</keyword>
<keyword evidence="7 9" id="KW-0411">Iron-sulfur</keyword>
<dbReference type="CDD" id="cd01335">
    <property type="entry name" value="Radical_SAM"/>
    <property type="match status" value="1"/>
</dbReference>
<keyword evidence="12" id="KW-1185">Reference proteome</keyword>
<feature type="binding site" evidence="9">
    <location>
        <begin position="12"/>
        <end position="14"/>
    </location>
    <ligand>
        <name>substrate</name>
    </ligand>
</feature>
<comment type="pathway">
    <text evidence="9">Purine metabolism; 7-cyano-7-deazaguanine biosynthesis.</text>
</comment>
<evidence type="ECO:0000256" key="4">
    <source>
        <dbReference type="ARBA" id="ARBA00022785"/>
    </source>
</evidence>
<dbReference type="PROSITE" id="PS51918">
    <property type="entry name" value="RADICAL_SAM"/>
    <property type="match status" value="1"/>
</dbReference>
<dbReference type="HAMAP" id="MF_00917">
    <property type="entry name" value="QueE"/>
    <property type="match status" value="1"/>
</dbReference>
<evidence type="ECO:0000256" key="1">
    <source>
        <dbReference type="ARBA" id="ARBA00022485"/>
    </source>
</evidence>
<dbReference type="SFLD" id="SFLDS00029">
    <property type="entry name" value="Radical_SAM"/>
    <property type="match status" value="1"/>
</dbReference>
<proteinExistence type="inferred from homology"/>
<keyword evidence="4 9" id="KW-0671">Queuosine biosynthesis</keyword>
<keyword evidence="6 9" id="KW-0408">Iron</keyword>
<dbReference type="SUPFAM" id="SSF102114">
    <property type="entry name" value="Radical SAM enzymes"/>
    <property type="match status" value="1"/>
</dbReference>
<dbReference type="InterPro" id="IPR007197">
    <property type="entry name" value="rSAM"/>
</dbReference>
<comment type="subunit">
    <text evidence="9">Homodimer.</text>
</comment>
<comment type="catalytic activity">
    <reaction evidence="9">
        <text>6-carboxy-5,6,7,8-tetrahydropterin + H(+) = 7-carboxy-7-carbaguanine + NH4(+)</text>
        <dbReference type="Rhea" id="RHEA:27974"/>
        <dbReference type="ChEBI" id="CHEBI:15378"/>
        <dbReference type="ChEBI" id="CHEBI:28938"/>
        <dbReference type="ChEBI" id="CHEBI:61032"/>
        <dbReference type="ChEBI" id="CHEBI:61036"/>
        <dbReference type="EC" id="4.3.99.3"/>
    </reaction>
</comment>
<feature type="binding site" evidence="9">
    <location>
        <position position="91"/>
    </location>
    <ligand>
        <name>substrate</name>
    </ligand>
</feature>
<dbReference type="InterPro" id="IPR024924">
    <property type="entry name" value="7-CO-7-deazaguanine_synth-like"/>
</dbReference>
<evidence type="ECO:0000256" key="8">
    <source>
        <dbReference type="ARBA" id="ARBA00023239"/>
    </source>
</evidence>
<dbReference type="Gene3D" id="3.20.20.70">
    <property type="entry name" value="Aldolase class I"/>
    <property type="match status" value="1"/>
</dbReference>
<evidence type="ECO:0000256" key="7">
    <source>
        <dbReference type="ARBA" id="ARBA00023014"/>
    </source>
</evidence>
<keyword evidence="8 9" id="KW-0456">Lyase</keyword>
<evidence type="ECO:0000256" key="6">
    <source>
        <dbReference type="ARBA" id="ARBA00023004"/>
    </source>
</evidence>
<keyword evidence="5 9" id="KW-0460">Magnesium</keyword>
<dbReference type="PANTHER" id="PTHR42836:SF1">
    <property type="entry name" value="7-CARBOXY-7-DEAZAGUANINE SYNTHASE"/>
    <property type="match status" value="1"/>
</dbReference>
<reference evidence="11" key="1">
    <citation type="submission" date="2023-05" db="EMBL/GenBank/DDBJ databases">
        <title>Whole genome sequence of Commensalibacter sp.</title>
        <authorList>
            <person name="Charoenyingcharoen P."/>
            <person name="Yukphan P."/>
        </authorList>
    </citation>
    <scope>NUCLEOTIDE SEQUENCE</scope>
    <source>
        <strain evidence="11">TBRC 16381</strain>
    </source>
</reference>
<comment type="cofactor">
    <cofactor evidence="9">
        <name>[4Fe-4S] cluster</name>
        <dbReference type="ChEBI" id="CHEBI:49883"/>
    </cofactor>
    <text evidence="9">Binds 1 [4Fe-4S] cluster. The cluster is coordinated with 3 cysteines and an exchangeable S-adenosyl-L-methionine.</text>
</comment>
<dbReference type="EC" id="4.3.99.3" evidence="9"/>
<evidence type="ECO:0000256" key="2">
    <source>
        <dbReference type="ARBA" id="ARBA00022691"/>
    </source>
</evidence>
<feature type="binding site" evidence="9">
    <location>
        <position position="51"/>
    </location>
    <ligand>
        <name>Mg(2+)</name>
        <dbReference type="ChEBI" id="CHEBI:18420"/>
    </ligand>
</feature>
<comment type="function">
    <text evidence="9">Catalyzes the complex heterocyclic radical-mediated conversion of 6-carboxy-5,6,7,8-tetrahydropterin (CPH4) to 7-carboxy-7-deazaguanine (CDG), a step common to the biosynthetic pathways of all 7-deazapurine-containing compounds.</text>
</comment>
<comment type="similarity">
    <text evidence="9">Belongs to the radical SAM superfamily. 7-carboxy-7-deazaguanine synthase family.</text>
</comment>
<evidence type="ECO:0000256" key="3">
    <source>
        <dbReference type="ARBA" id="ARBA00022723"/>
    </source>
</evidence>
<name>A0ABT6Q295_9PROT</name>
<keyword evidence="2 9" id="KW-0949">S-adenosyl-L-methionine</keyword>
<dbReference type="EMBL" id="JASBAO010000001">
    <property type="protein sequence ID" value="MDI2091249.1"/>
    <property type="molecule type" value="Genomic_DNA"/>
</dbReference>
<gene>
    <name evidence="9 11" type="primary">queE</name>
    <name evidence="11" type="ORF">QJV27_07685</name>
</gene>
<comment type="caution">
    <text evidence="11">The sequence shown here is derived from an EMBL/GenBank/DDBJ whole genome shotgun (WGS) entry which is preliminary data.</text>
</comment>
<feature type="binding site" evidence="9">
    <location>
        <position position="46"/>
    </location>
    <ligand>
        <name>[4Fe-4S] cluster</name>
        <dbReference type="ChEBI" id="CHEBI:49883"/>
        <note>4Fe-4S-S-AdoMet</note>
    </ligand>
</feature>
<dbReference type="InterPro" id="IPR030977">
    <property type="entry name" value="QueE_Cx14CxxC"/>
</dbReference>
<dbReference type="SFLD" id="SFLDF00376">
    <property type="entry name" value="7-carboxy-7-deazaguanine_synth"/>
    <property type="match status" value="1"/>
</dbReference>
<dbReference type="GO" id="GO:0016829">
    <property type="term" value="F:lyase activity"/>
    <property type="evidence" value="ECO:0007669"/>
    <property type="project" value="UniProtKB-KW"/>
</dbReference>